<proteinExistence type="predicted"/>
<organism evidence="2 4">
    <name type="scientific">Listeria monocytogenes</name>
    <dbReference type="NCBI Taxonomy" id="1639"/>
    <lineage>
        <taxon>Bacteria</taxon>
        <taxon>Bacillati</taxon>
        <taxon>Bacillota</taxon>
        <taxon>Bacilli</taxon>
        <taxon>Bacillales</taxon>
        <taxon>Listeriaceae</taxon>
        <taxon>Listeria</taxon>
    </lineage>
</organism>
<protein>
    <submittedName>
        <fullName evidence="2">Dihydropteroate synthase</fullName>
    </submittedName>
</protein>
<reference evidence="1 3" key="1">
    <citation type="submission" date="2018-06" db="EMBL/GenBank/DDBJ databases">
        <authorList>
            <consortium name="GenomeTrakr: Next Generation Sequencing Network for Food Pathogen Tracability"/>
        </authorList>
    </citation>
    <scope>NUCLEOTIDE SEQUENCE [LARGE SCALE GENOMIC DNA]</scope>
    <source>
        <strain evidence="1 3">CFSAN008016</strain>
    </source>
</reference>
<dbReference type="Proteomes" id="UP000535556">
    <property type="component" value="Unassembled WGS sequence"/>
</dbReference>
<dbReference type="EMBL" id="AABDDO010000011">
    <property type="protein sequence ID" value="EAG6764563.1"/>
    <property type="molecule type" value="Genomic_DNA"/>
</dbReference>
<evidence type="ECO:0000313" key="2">
    <source>
        <dbReference type="EMBL" id="EAG6764563.1"/>
    </source>
</evidence>
<dbReference type="EMBL" id="AAAQJJ010000027">
    <property type="protein sequence ID" value="EAE0771120.1"/>
    <property type="molecule type" value="Genomic_DNA"/>
</dbReference>
<dbReference type="AlphaFoldDB" id="A0A823IE09"/>
<evidence type="ECO:0000313" key="3">
    <source>
        <dbReference type="Proteomes" id="UP000388699"/>
    </source>
</evidence>
<dbReference type="Proteomes" id="UP000388699">
    <property type="component" value="Unassembled WGS sequence"/>
</dbReference>
<gene>
    <name evidence="2" type="ORF">AF817_15165</name>
    <name evidence="1" type="ORF">DG57_14985</name>
</gene>
<comment type="caution">
    <text evidence="2">The sequence shown here is derived from an EMBL/GenBank/DDBJ whole genome shotgun (WGS) entry which is preliminary data.</text>
</comment>
<evidence type="ECO:0000313" key="4">
    <source>
        <dbReference type="Proteomes" id="UP000535556"/>
    </source>
</evidence>
<name>A0A823IE09_LISMN</name>
<accession>A0A823IE09</accession>
<evidence type="ECO:0000313" key="1">
    <source>
        <dbReference type="EMBL" id="EAE0771120.1"/>
    </source>
</evidence>
<sequence>MWFTPFFHTGFLMQKMKRKTEKSHETLTNITAYPPKTWLIYSHKLTTNKTFSFFSPLLE</sequence>
<reference evidence="2 4" key="2">
    <citation type="submission" date="2019-04" db="EMBL/GenBank/DDBJ databases">
        <authorList>
            <consortium name="GenomeTrakr network: Whole genome sequencing for foodborne pathogen traceback"/>
        </authorList>
    </citation>
    <scope>NUCLEOTIDE SEQUENCE [LARGE SCALE GENOMIC DNA]</scope>
    <source>
        <strain evidence="2 4">NRRL B-33244</strain>
    </source>
</reference>